<keyword evidence="4" id="KW-1185">Reference proteome</keyword>
<evidence type="ECO:0000313" key="6">
    <source>
        <dbReference type="WBParaSite" id="TCONS_00012520.p1"/>
    </source>
</evidence>
<feature type="compositionally biased region" description="Low complexity" evidence="2">
    <location>
        <begin position="171"/>
        <end position="183"/>
    </location>
</feature>
<accession>A0A0K0E6V5</accession>
<dbReference type="SUPFAM" id="SSF53300">
    <property type="entry name" value="vWA-like"/>
    <property type="match status" value="1"/>
</dbReference>
<dbReference type="SMART" id="SM00327">
    <property type="entry name" value="VWA"/>
    <property type="match status" value="1"/>
</dbReference>
<dbReference type="PANTHER" id="PTHR45751">
    <property type="entry name" value="COPINE FAMILY PROTEIN 1"/>
    <property type="match status" value="1"/>
</dbReference>
<feature type="coiled-coil region" evidence="1">
    <location>
        <begin position="1981"/>
        <end position="2015"/>
    </location>
</feature>
<dbReference type="InterPro" id="IPR002035">
    <property type="entry name" value="VWF_A"/>
</dbReference>
<feature type="region of interest" description="Disordered" evidence="2">
    <location>
        <begin position="457"/>
        <end position="496"/>
    </location>
</feature>
<feature type="domain" description="VWFA" evidence="3">
    <location>
        <begin position="6714"/>
        <end position="6877"/>
    </location>
</feature>
<dbReference type="WBParaSite" id="TCONS_00012520.p1">
    <property type="protein sequence ID" value="TCONS_00012520.p1"/>
    <property type="gene ID" value="XLOC_008173"/>
</dbReference>
<dbReference type="PROSITE" id="PS50234">
    <property type="entry name" value="VWFA"/>
    <property type="match status" value="1"/>
</dbReference>
<feature type="compositionally biased region" description="Low complexity" evidence="2">
    <location>
        <begin position="394"/>
        <end position="405"/>
    </location>
</feature>
<dbReference type="GO" id="GO:0004842">
    <property type="term" value="F:ubiquitin-protein transferase activity"/>
    <property type="evidence" value="ECO:0007669"/>
    <property type="project" value="TreeGrafter"/>
</dbReference>
<dbReference type="Pfam" id="PF07002">
    <property type="entry name" value="Copine"/>
    <property type="match status" value="1"/>
</dbReference>
<dbReference type="InterPro" id="IPR010734">
    <property type="entry name" value="Copine_C"/>
</dbReference>
<feature type="compositionally biased region" description="Basic and acidic residues" evidence="2">
    <location>
        <begin position="244"/>
        <end position="257"/>
    </location>
</feature>
<evidence type="ECO:0000259" key="3">
    <source>
        <dbReference type="PROSITE" id="PS50234"/>
    </source>
</evidence>
<keyword evidence="1" id="KW-0175">Coiled coil</keyword>
<dbReference type="Proteomes" id="UP000035681">
    <property type="component" value="Unplaced"/>
</dbReference>
<protein>
    <submittedName>
        <fullName evidence="5 6">VWFA domain-containing protein</fullName>
    </submittedName>
</protein>
<evidence type="ECO:0000256" key="2">
    <source>
        <dbReference type="SAM" id="MobiDB-lite"/>
    </source>
</evidence>
<sequence length="6944" mass="788792">MAYKSKACVANCLVCSCGKCYSNKDRKMLRDTRREQNIETYGSSVTLDETLTRNFTFTRSTIASQNESRISTLSLNRYSGKKSKKTPDPCVIKANRQSQKQLNKEYDEWVKKKSISYDQLSQASFASFNTTSDRKETSDNVVDSECSSITNSIDSSSSKNIELKSILKNGSSNDYQNISSSSKTSKHLFSKKTKKSSSSILKPVSEVGEEDIESSCQEGNNKDHKKKKNTWEKMKRGIRNIFSNDKDSGKKENDNFERYSPNESNVRKSSSGLFKKMFRSESHKNVPSKSSTSLGGRSSYDHTGYNQRILKIDSDDDYAEIIGYRAKSNEKEVFTNYGINDHKKREMSLPVSPKTVKFQDEIDFELMTDSSTSQYRDFATIENLRHNKKSNFNYQQNSNFSLNGSSNGGGRPQQQRILKNDNLFEKTDPNVILQHYGNNNQSINYSNIKKVQNFNKSEQQSNMEQGRTMSSNRTTYSNDVSSSNKINGSEANGDTSTLDQATMDLLKLSSEAPSNITFSSNPRLSPSSDKIKKCASTNSIHKVIRTENGGVMKLANVFTWDSDQLRPPSESPFPSTVGEQSEISLDKIPLSDDESFGVINSRAGSANGKPLNLSARYVKDTIEIEEVDSESLDVKKDNYVEVEAEKHHENSQRVRTTVEGKMNMQKIVGSRLSEIQASFPSRYTIRETIKNYTITTTLGKRKMIMKEKKDLIMKDDQFTQNANKKYDVEILEDGRQVSRYEANIKVPGNMNAQEYLSKLSENLLTEMAILDSPEIKTKVEVEIIEDITDIDKTYLIGIPVIEIEEDKKADVEDKQKEEIDKPTLQVTEYNDLDDAKYQFKKEGNVFEECKVFQNEEITIPSDESESTAPIPIDISTKANIDCDLVRTEDRSKNEVLFVQSNKEIVSYVVKKPKETYSQQQFVVESKEHVSESKIEQLQKTEIVEEEEEEIIEEEEVIEEEGIIVSLEKAVSSENIDKVLTTIETMTEQDIGIDESSQTVIQEVKHELIETRQEINNLDFNQSVISNDVVNEGFVEILIKNAVTWKESFKTRELSESSAMIICAISNDTKRFHEVESYFRSSNDSSAVLNVYFSETENVTLTVVFQQKESKEEIDCTASTPIVSSISCKVKEMLQENVTSMLYLNNDSKKVGDEIVSITIKDIPSSIGHLLRCLSQNVADVTVYISFDGRRLEFTPLKNNEICMTIPVPNIIKEEAIVSQSHIEMHSMNIKMSKDGYDEKASAVFATPKAEFVSREFQEYGNESEYCSIMMSNRGLNKFDSEVNIAQSITGMCPYKNYDKIVKDLSSNDNLFTVNITKSMHISNFKTLLPLHGTAHIVWPSIFSYKSKSESDLTKNRCSLDTSDIKKNSLLCKSLTNTYISSPYKDDKISTSSPSPFSNGIRKREHRSYSNGLNDIGKKKIHEKEKEQYMENEIISGKAYYTFYGERKSYLTDSEDDDSDIEPEGIQRSQSAIYLRNNMFNNDLYNNDIFNASISKDAVTIGSSHHQINVKQDKNEIKTHSNHLTYYLPKFSTPPLASSSSEEDVSIKSNLLQSTTSVKKNIVHDKYSEGYQSYNDITLSSSKDIIYCEPTSIANTEVQLINQSNYSAYSTTDNKHTTTLKDRKFTQQGLIKAASTPDFNIETQLVTSQHQGTADIFKLREDKSELLSYSLDIKSSSTENIDYSVNLTKSQHLCKSYCNPIIKQKSCDNISAKVKKMPALYNANERYYSNEIPKRTVEFVKSQSEFTHSNRRVIYETINEKIVNYVRKEQPGQVLIQPAILLPLNNGSLINTSYSNINLSSSNQNIYNSTEPSKKVVYQEIVTTKDIPNIFSTYTTSSKTDYIIEKGDHSITNNINLDNNLIDREKITTTIPEKLNKSERITTSSCQHCNVIFNKEYTKNLENEYIDRKFIEKYCEKCHSDMEGINIENININIEMLSNKKANLTKNCIVYSPQMMSCSGVAIPPVKKITLKSCQYAWDHILNDLEAEITFYDGNLEECSKNVEEEKRESSEFIKEYTGETIEGYTEKYITKVLKTQLIVLEDDKEEENIEENVIISNLSNTSPNEIITKWLDLCREAEEIKSNVIRSKSEIPYEENVESFIDFERIPISKKKDIISKSLSLSSQYIDTMTTRQSSETEISMNKLLQKNEVLPISQTKTENVVNYATSDSGVFSTKAQVENKSDILFNLSKQTNDYQNSNISIKSNIIEKMSKEMSVPKNEDILYIKEYSEIDQNQEAYVVVKDQTILKNKLNAKGENLEDVIDNKLIIKDEEFEKESSVVKIINQGESLILNTTDNKGSLVKNNEILNKDIIIKEDSGVSVSLDTKVQPKVVLEKNINTVVDLHRISSIPNKKVDERILPTLTHLSQSFDTVSFKTHNTTDDIIFRRPNHEGSIDRIIIEKEKESYSYRGKSISIEERDEIVHFNKDVVNQYNKEILLPSLNRDVLMKEIIAPSNNEIVYISNYSVVDRDLSTDIEIEKPLNIFTQVNFNSCNEEYIQLAEHWEKYQSSEKFECIIKLNNDEKIDMSSFGVTKSFSKDEELDVGTISMIEKTDNNVLFNVKMVDDKVKEHISTINAIVDVHQLDAIKKHKDTEHAVFINASLTQFLNLIAVSNVEDNISIHFNVPPSCGGSVIKINDSNRDRYEYITKAAKIENYTKSVQFNKNQDKFDQCSTVLETCNVEKYDKKLLPSTTENIVYLPTYTIIDRNMITFTNIPASIGDSYKYDTKSATEQSMSISKHILYDQSSDTFIKNIKMPNFESTNLSSYVQEASFQSSNPPEEKSVFGICDDKILITERSQETIKMTPPPSEETINAFVDAKMINKKQSDVINEVVLSKSSNINEKLRILSSSNIINDQVFNFSIPPSLETVKFVINDKLLVEDSYKIKECLNEQYIRDIVFVKESETQLKDSIKLSMSSSDNLLKCFKESQIEDVVFITDYKMVDGSLVADINLVESETFNKLLKTTSSKEENINICSNFYQSEPTDSSQSVFDIPGKSSVFLASSNITTSLKHDKNYNEESTSHICSNKEVKTHQIETKIRALPQKSEENIKAFIDMKLGNIQTIDKESISLTEKLSTSQVVNICNEKPIVFACIQPEDKIKTTIAEKITESSTFVINEYLQNYTTNIIQSPRNINICDLYSVSFAAANNEIFKKHLTEIVKESVVFTTKYSVVDNSIVTNVNLVNPSNVEQLVVKTIPFEKTYKFKEDVKETSTENVVFITDYKTIDGKLETSVVLVNPIVSSEYLKTQSIKNEIINISKSISQNEMRDMSDKTLNLPNIDSTSLSFIDESTKLLRENVTKDFTTKIIDDKNYESDHLTKTFENDEVNAYVDMKRLLKDVDENINKTSFETTFSNKETMSASYVSNASTQQSLSLSKPPPISKAYTIYEEKLSEKATSIVNEYLQSFANENINLVGTIDTKDLFNISLASANDERITKKVNEYIKEDIVFITDYRVIDNKLIAHVDLIDSKTAEYIIKTSEAIEENINISKYLSLEEKYDESKKTIDLPNIESTNLTSIDTSTLLSKDQVKNEGILGIHDDRSITVIETSKIVQMPPEKSEVNIDAIVEMKLLPKDLIEDENEKQLSDIHTIKDNLTFHSSTDIHENKNVELLRSESQQASNVTISDKETETDRFSSKEYAHENLTKDINFIGTVDTIATNEILLKASREENVSNKVKETTTEDVVFITDYKTIDGKMNASVVMLDSKITNKLFETKPCKEESINISKHVERRQPSIESEGVIRLSSVDRTNLSSYDVTSSISSDKFNDEFMVIVKPDKGILSTSMNGSIILELQPSEENIEAIVDIKLLKNDGIESDNEKTIDNSVVLKEKLSTPYASNVVSEQTISLSTLQQTDKIDKVIRDKISEHNSLIVNEYLQSYVDKNVDLKGSIDTKDLYNISLIAANDDNITKSFKELINENVVFITDYKKIDGKMTAHVDIIDTKMAQCLLEAVEAIEENITLSKHVEQTEGSDELEGIVKLPNIESTKLVSSNTPTVISKNNVVVDSASYVQTTKGYLSKSTEENIKMPLEPLEENVDAVVDMYLLKDNTENEGNEIKLKKSFDINYKLSTSSATDISQSNTFALSTGESLENVKTKVNEKIFDKSTFSGKESFQESYNKDVNLIGKIDSKDKEDISIISSNNDSLSRTVKESSCNDVVFITNYRKVPRSMSVDINMAYPSTDSHSLRAKSVIEENINISKHISHGELHERSKSIISLPNEDSMSMSMRNMNETIRTSGMNNEESIYGIQKCKGEERIMEESSIKEIQKPLESCMTAYVELKCLPSDVNEAESGKALSESFTIKERLSTQGVTEIDENNYFNLSVKPSSKNIDMTMGIPCTIKESHNLMESYDENWYRDVDFMVNNVESDSDKVIIPTFNIENIIQNMREVLDENIFYITNISTIDNQKSTVTVLKKPNNVYDIIKVSYATMEDIIIDEIINKKEEEEKIDCMINIKIKEDCQMSASSLSTNINKESGISTEIIKITEIVDATAALNISSDYIKKATQEYLNAYIDLSKVPLPPKQQNIEHSISVSFESKQMFTTAAVSNVVTKSCVRFSLPAQVFEIESRYDDMYNEYGELKTKPVRKETTESLIELLKVIDNKFDEESVIECSNTENLQKDVQETSIEECIYISDYTTFENDSSTTTTINYPLNVFKVLSTSSPKEENIDIIQNWIKNDVKDDFKCVINVIPSDHSEMEQSTIEQKFEKNIENESDIIKIKDIIQYNVEYNVAVQKQNVEEVFNYVEAKVDQSDHSINITASFKESVKKASICNTSDKIFMSIIIPKRVDKLETTFVTLPNTFQQYNTNYSLCEKIKDNYDYKELSNQISFVSPNIFVLPNKDKTNIVKDYTYITEQTIIDNNLGTKIIIDKPVTVDKTFESSKETIVTLNEEINKKEIINEITKKCGIPFTISTNLSTSNTDDVIISKKQETIFDTVEFINKNDIKIVGDEVVVNVKEPIQPSLDVINTILDLKQISAVKVINEADHSFKVSATFEKTCNNFKVSDIEETCNVEFTTKESSDIINKTVNDKKKDEAKFKVNETNYEVMESNFDLEKSDSIIEMNNSIKIQASNDNIIKKSIKETNDEDVLCITQYFIVDRNLHTSTSLDDNLHLVKCLSTLSSSESGVTIDNEWFKKDSAESAYKTIFISNYFTLSDTYASQSITECKTYEQSLPNESIDYLYLYANQESLSMSLVESQISKINVLMSLYCMDSASEGRAYEVELPLIVSTSASLLVEANEVVTDRVTIFNEFARKSEYGFSTFEMIIGNRGHDTKVTFEAAEIEKISMKVDISNRDLEVERVYITVFEPNYFGKIIYDCEESDEVYSQFTATLCAKRIDILSGKIVNTISRNHEPLQLKTLASMECTRDINEDWIIPPPIEKCDILRVIGNEIEPLSLRLIESQVKAIHVGFDFVIPPHNNDTLITLKHYNFAGTYQLHTKSSTEEYKMTTYNFYKTDSSEKTNKKIIVGYEELVEFTSKSSKDISANIYDSFIKPPAEYKITTVTRSSNDLPTISYKFKESKSEEHYANYSYTRNNETSNTEYIKYISLNGGAINATYEYASEINLSFVRELRHSIGVEECSRTFITFNDTQPVTLKSSPSSYESITVSERFLREEDNVITKIQLTDINRGHSSTFKLKESYEETQTTYQQFDVIGENEIFNYTYNEINKITGYHLRCDAAEEIIKILSFTFSRPINVCESSKFSTIIPNKHSPISLNTPSPTNKIASITNNFYLPPPNEYVSLCSVEVLTTTEILNIMESIEDSIIHNYFFNKSEDNQISETTLSNKHTQDITYNINAAENNIVDKSFSLSYPVDNIGKDKITVKIPRDNNILYETTESKEEKIMFNECYNKDEDNENTKICRIISRDSEPSLFHINECKEEAQTYHFDYSKENDCNDLSINIKTIRESTPFSLSCKAFSMEDNHKDVHLASKDDFDLLANYTLHVPNIIEPLSIKMKESLIEENNVVYNLSKEEMNEYITNIVKDKNIEKVQFIINESKMIEECIYSHLKRSQESKSTEILLSEPYHGGEFILSTYSSLEENINIASDIYCKKLFSSCSDIILTTPNKIDSECFTLVASSITEILEELQYTNDKPIKLETQIVHATPRDGGSVKIIFKESQSFSDSTNFIFTKAIESQDYSIIVPISLDGGNYTLSTKGSSEEYITIGQDIININPNIDDIFITLITPNTISPGFLSTSKAGSETVTLTTNLQNHLPFLCISNKVIAPRDGPPQKLTLNESKEISECNNITLFKEQSNNLYSITLTEALNGGCHAFNVSSTVDNVYNLTCDLRSNNITKDDTNTIIWIPRDTEKIYLSSNKSESNEILLDISINNNKPLYDESSLVLITFNTIEPCTFHTSESGEHIITVNYNLLSNKEKENETDITWDTPRYGGDTILHTYSSSDVKANEVNIALNNEEQNETSKVFTINIGNNIETLYNTSSSSEAYVSIESKLVSTKSINNIQLSKIVIPEINNFGHFTYCTRQFSETHFNLTVDLKHQPDEGKFTYTMHEIETEKMLVLQTLPSQECFANLEEKLIESISCANFVHVEGVCQYNMTRVSSPVHWTTIIEETDQSQFTEYVSSENIKSILIEREESSKDIQVPTSEKRVSFAEDVQEKTLFFDASMSVESMNKPSIIKKPMKKERERGRRSELKKNEAPKFANLRRNSLLAALDIGSPSNIPHFKTLSDIVYAIKDAGLEYSNLIFGIDYTKSNNYQGEKTFDCRSLHSLLPTEQNPYQQVIEIVGKTLSSFDADGQIPVYGFGTEECTDQTIFNLADPDDMDACCNGFEEVLKTYNQITPIVNMSGPTNFVPLIEKAIDICREKHSYHILVIVADGQVTNEKINQKAIAAASHYPLSIIMVGVGDGPWGMMSRFDETLPKRIFDNFHFVDFHKVIFNAPNAEASFAVNALMEIPDQYKAIKELGLLKHSRRG</sequence>
<proteinExistence type="predicted"/>
<dbReference type="GO" id="GO:0005634">
    <property type="term" value="C:nucleus"/>
    <property type="evidence" value="ECO:0007669"/>
    <property type="project" value="TreeGrafter"/>
</dbReference>
<feature type="compositionally biased region" description="Low complexity" evidence="2">
    <location>
        <begin position="288"/>
        <end position="298"/>
    </location>
</feature>
<feature type="region of interest" description="Disordered" evidence="2">
    <location>
        <begin position="394"/>
        <end position="414"/>
    </location>
</feature>
<dbReference type="PANTHER" id="PTHR45751:SF11">
    <property type="entry name" value="COPINE FAMILY PROTEIN 2"/>
    <property type="match status" value="1"/>
</dbReference>
<evidence type="ECO:0000313" key="4">
    <source>
        <dbReference type="Proteomes" id="UP000035681"/>
    </source>
</evidence>
<feature type="compositionally biased region" description="Polar residues" evidence="2">
    <location>
        <begin position="261"/>
        <end position="272"/>
    </location>
</feature>
<feature type="compositionally biased region" description="Basic residues" evidence="2">
    <location>
        <begin position="184"/>
        <end position="195"/>
    </location>
</feature>
<organism evidence="5">
    <name type="scientific">Strongyloides stercoralis</name>
    <name type="common">Threadworm</name>
    <dbReference type="NCBI Taxonomy" id="6248"/>
    <lineage>
        <taxon>Eukaryota</taxon>
        <taxon>Metazoa</taxon>
        <taxon>Ecdysozoa</taxon>
        <taxon>Nematoda</taxon>
        <taxon>Chromadorea</taxon>
        <taxon>Rhabditida</taxon>
        <taxon>Tylenchina</taxon>
        <taxon>Panagrolaimomorpha</taxon>
        <taxon>Strongyloidoidea</taxon>
        <taxon>Strongyloididae</taxon>
        <taxon>Strongyloides</taxon>
    </lineage>
</organism>
<reference evidence="5" key="1">
    <citation type="submission" date="2015-08" db="UniProtKB">
        <authorList>
            <consortium name="WormBaseParasite"/>
        </authorList>
    </citation>
    <scope>IDENTIFICATION</scope>
</reference>
<dbReference type="STRING" id="6248.A0A0K0E6V5"/>
<feature type="region of interest" description="Disordered" evidence="2">
    <location>
        <begin position="170"/>
        <end position="302"/>
    </location>
</feature>
<dbReference type="GO" id="GO:0016567">
    <property type="term" value="P:protein ubiquitination"/>
    <property type="evidence" value="ECO:0007669"/>
    <property type="project" value="TreeGrafter"/>
</dbReference>
<dbReference type="InterPro" id="IPR036465">
    <property type="entry name" value="vWFA_dom_sf"/>
</dbReference>
<evidence type="ECO:0000313" key="5">
    <source>
        <dbReference type="WBParaSite" id="SSTP_0000522900.1"/>
    </source>
</evidence>
<evidence type="ECO:0000256" key="1">
    <source>
        <dbReference type="SAM" id="Coils"/>
    </source>
</evidence>
<name>A0A0K0E6V5_STRER</name>
<dbReference type="WBParaSite" id="SSTP_0000522900.1">
    <property type="protein sequence ID" value="SSTP_0000522900.1"/>
    <property type="gene ID" value="SSTP_0000522900"/>
</dbReference>
<dbReference type="InterPro" id="IPR052079">
    <property type="entry name" value="E3_ligase/Copine_domain"/>
</dbReference>
<dbReference type="PROSITE" id="PS51257">
    <property type="entry name" value="PROKAR_LIPOPROTEIN"/>
    <property type="match status" value="1"/>
</dbReference>